<dbReference type="Gene3D" id="3.40.50.150">
    <property type="entry name" value="Vaccinia Virus protein VP39"/>
    <property type="match status" value="1"/>
</dbReference>
<dbReference type="AlphaFoldDB" id="A0A4Y3HR53"/>
<protein>
    <submittedName>
        <fullName evidence="3">Methyltransferase</fullName>
    </submittedName>
</protein>
<dbReference type="GO" id="GO:0008168">
    <property type="term" value="F:methyltransferase activity"/>
    <property type="evidence" value="ECO:0007669"/>
    <property type="project" value="UniProtKB-KW"/>
</dbReference>
<evidence type="ECO:0000259" key="2">
    <source>
        <dbReference type="PROSITE" id="PS50937"/>
    </source>
</evidence>
<feature type="domain" description="HTH merR-type" evidence="2">
    <location>
        <begin position="1"/>
        <end position="69"/>
    </location>
</feature>
<dbReference type="SUPFAM" id="SSF53335">
    <property type="entry name" value="S-adenosyl-L-methionine-dependent methyltransferases"/>
    <property type="match status" value="1"/>
</dbReference>
<evidence type="ECO:0000313" key="4">
    <source>
        <dbReference type="Proteomes" id="UP000318717"/>
    </source>
</evidence>
<name>A0A4Y3HR53_9VIBR</name>
<dbReference type="EMBL" id="BJLF01000002">
    <property type="protein sequence ID" value="GEA49623.1"/>
    <property type="molecule type" value="Genomic_DNA"/>
</dbReference>
<dbReference type="Gene3D" id="1.10.1660.10">
    <property type="match status" value="1"/>
</dbReference>
<proteinExistence type="predicted"/>
<dbReference type="GO" id="GO:0032259">
    <property type="term" value="P:methylation"/>
    <property type="evidence" value="ECO:0007669"/>
    <property type="project" value="UniProtKB-KW"/>
</dbReference>
<dbReference type="InterPro" id="IPR009061">
    <property type="entry name" value="DNA-bd_dom_put_sf"/>
</dbReference>
<comment type="caution">
    <text evidence="3">The sequence shown here is derived from an EMBL/GenBank/DDBJ whole genome shotgun (WGS) entry which is preliminary data.</text>
</comment>
<dbReference type="CDD" id="cd04789">
    <property type="entry name" value="HTH_Cfa"/>
    <property type="match status" value="1"/>
</dbReference>
<dbReference type="SMART" id="SM00422">
    <property type="entry name" value="HTH_MERR"/>
    <property type="match status" value="1"/>
</dbReference>
<accession>A0A4Y3HR53</accession>
<keyword evidence="4" id="KW-1185">Reference proteome</keyword>
<keyword evidence="1" id="KW-0238">DNA-binding</keyword>
<dbReference type="SUPFAM" id="SSF46955">
    <property type="entry name" value="Putative DNA-binding domain"/>
    <property type="match status" value="1"/>
</dbReference>
<dbReference type="Pfam" id="PF13649">
    <property type="entry name" value="Methyltransf_25"/>
    <property type="match status" value="1"/>
</dbReference>
<keyword evidence="3" id="KW-0808">Transferase</keyword>
<dbReference type="PROSITE" id="PS50937">
    <property type="entry name" value="HTH_MERR_2"/>
    <property type="match status" value="1"/>
</dbReference>
<dbReference type="InterPro" id="IPR041698">
    <property type="entry name" value="Methyltransf_25"/>
</dbReference>
<evidence type="ECO:0000256" key="1">
    <source>
        <dbReference type="ARBA" id="ARBA00023125"/>
    </source>
</evidence>
<organism evidence="3 4">
    <name type="scientific">Vibrio inusitatus NBRC 102082</name>
    <dbReference type="NCBI Taxonomy" id="1219070"/>
    <lineage>
        <taxon>Bacteria</taxon>
        <taxon>Pseudomonadati</taxon>
        <taxon>Pseudomonadota</taxon>
        <taxon>Gammaproteobacteria</taxon>
        <taxon>Vibrionales</taxon>
        <taxon>Vibrionaceae</taxon>
        <taxon>Vibrio</taxon>
    </lineage>
</organism>
<dbReference type="CDD" id="cd02440">
    <property type="entry name" value="AdoMet_MTases"/>
    <property type="match status" value="1"/>
</dbReference>
<dbReference type="Pfam" id="PF13411">
    <property type="entry name" value="MerR_1"/>
    <property type="match status" value="1"/>
</dbReference>
<reference evidence="3 4" key="1">
    <citation type="submission" date="2019-06" db="EMBL/GenBank/DDBJ databases">
        <title>Whole genome shotgun sequence of Vibrio inusitatus NBRC 102082.</title>
        <authorList>
            <person name="Hosoyama A."/>
            <person name="Uohara A."/>
            <person name="Ohji S."/>
            <person name="Ichikawa N."/>
        </authorList>
    </citation>
    <scope>NUCLEOTIDE SEQUENCE [LARGE SCALE GENOMIC DNA]</scope>
    <source>
        <strain evidence="3 4">NBRC 102082</strain>
    </source>
</reference>
<dbReference type="RefSeq" id="WP_141343976.1">
    <property type="nucleotide sequence ID" value="NZ_BJLF01000002.1"/>
</dbReference>
<evidence type="ECO:0000313" key="3">
    <source>
        <dbReference type="EMBL" id="GEA49623.1"/>
    </source>
</evidence>
<keyword evidence="3" id="KW-0489">Methyltransferase</keyword>
<dbReference type="InterPro" id="IPR047057">
    <property type="entry name" value="MerR_fam"/>
</dbReference>
<dbReference type="GO" id="GO:0003700">
    <property type="term" value="F:DNA-binding transcription factor activity"/>
    <property type="evidence" value="ECO:0007669"/>
    <property type="project" value="InterPro"/>
</dbReference>
<dbReference type="GO" id="GO:0003677">
    <property type="term" value="F:DNA binding"/>
    <property type="evidence" value="ECO:0007669"/>
    <property type="project" value="UniProtKB-KW"/>
</dbReference>
<gene>
    <name evidence="3" type="ORF">VIN01S_04270</name>
</gene>
<dbReference type="InterPro" id="IPR000551">
    <property type="entry name" value="MerR-type_HTH_dom"/>
</dbReference>
<sequence>MYRISELAQKVGLSRTALLYYEKLELISGVRLNNGYRVYSDKDVQRVLLIQTLQAAGLTLKECKGCLEAKIDRTLLLSRLGELDKEIEQKQHSRGVLAALLGEGDHRAWHETANQVAPDAHLDWLIKQGFDEKEALRLKWLSKDMNEHQDYMTDFMKVYETLDRWGPGSEQQTLDALNLVPLSSRNILEIGSGKGLATTVLANNTQAQITVVDNEQSALDRLSERFTEDGLNDRISPVCASMTELPFNRRSFDLIWAEGSAYIMGVESALKQWRPLLENDGVMMFSDLVWFTDTRSPEAQAFWKGEYPDMHSLDTRLEQIKAAGYTVIEHFPLSQQAWENYFIPLKHRVTELTPNMPNSNALNDLRKEISIYERYLDEFGYEMFIIQKTTK</sequence>
<dbReference type="InterPro" id="IPR029063">
    <property type="entry name" value="SAM-dependent_MTases_sf"/>
</dbReference>
<dbReference type="Proteomes" id="UP000318717">
    <property type="component" value="Unassembled WGS sequence"/>
</dbReference>
<dbReference type="PANTHER" id="PTHR30204:SF97">
    <property type="entry name" value="MERR FAMILY REGULATORY PROTEIN"/>
    <property type="match status" value="1"/>
</dbReference>
<dbReference type="OrthoDB" id="9808480at2"/>
<dbReference type="PANTHER" id="PTHR30204">
    <property type="entry name" value="REDOX-CYCLING DRUG-SENSING TRANSCRIPTIONAL ACTIVATOR SOXR"/>
    <property type="match status" value="1"/>
</dbReference>